<feature type="domain" description="CBS" evidence="10">
    <location>
        <begin position="216"/>
        <end position="277"/>
    </location>
</feature>
<evidence type="ECO:0000256" key="1">
    <source>
        <dbReference type="ARBA" id="ARBA00004651"/>
    </source>
</evidence>
<comment type="caution">
    <text evidence="12">The sequence shown here is derived from an EMBL/GenBank/DDBJ whole genome shotgun (WGS) entry which is preliminary data.</text>
</comment>
<evidence type="ECO:0000256" key="8">
    <source>
        <dbReference type="PROSITE-ProRule" id="PRU01193"/>
    </source>
</evidence>
<dbReference type="PROSITE" id="PS51371">
    <property type="entry name" value="CBS"/>
    <property type="match status" value="2"/>
</dbReference>
<evidence type="ECO:0000256" key="9">
    <source>
        <dbReference type="SAM" id="Phobius"/>
    </source>
</evidence>
<keyword evidence="13" id="KW-1185">Reference proteome</keyword>
<keyword evidence="6 8" id="KW-0472">Membrane</keyword>
<dbReference type="EMBL" id="BSTX01000001">
    <property type="protein sequence ID" value="GLZ77161.1"/>
    <property type="molecule type" value="Genomic_DNA"/>
</dbReference>
<keyword evidence="2" id="KW-1003">Cell membrane</keyword>
<feature type="transmembrane region" description="Helical" evidence="9">
    <location>
        <begin position="43"/>
        <end position="73"/>
    </location>
</feature>
<sequence>MGLVVTLVLLIGNAFFVGAEFALIASRPTTLEPEAESSRRVRWALSAMGQLPTMIAGVQLGITICTLGLGAVAEPAIAHLLEPIAEWAGLPERMVHPVALIVALTFVTYMHTVFGEMVPKNLALAGPEKSVVWLGPPMLAFCAATKPLLVAMKAISAWILRRFGIEATESVKSTYTVDEFAGLISESQAEGLLEDADHARLSGALALGRSTAGEAMRPWASVVTVTDDLTNGDLEALAYRNDMSRFPVVARQGRRVRGFVHIKDVIGADRDARIADGVIRPLPVVARDRMLGDLLPQMRRAAVHIVLVAEAGAPLGIVTLDDVLEALVGR</sequence>
<feature type="transmembrane region" description="Helical" evidence="9">
    <location>
        <begin position="131"/>
        <end position="152"/>
    </location>
</feature>
<dbReference type="Pfam" id="PF01595">
    <property type="entry name" value="CNNM"/>
    <property type="match status" value="1"/>
</dbReference>
<evidence type="ECO:0000256" key="5">
    <source>
        <dbReference type="ARBA" id="ARBA00022989"/>
    </source>
</evidence>
<dbReference type="InterPro" id="IPR046342">
    <property type="entry name" value="CBS_dom_sf"/>
</dbReference>
<dbReference type="CDD" id="cd04590">
    <property type="entry name" value="CBS_pair_CorC_HlyC_assoc"/>
    <property type="match status" value="1"/>
</dbReference>
<dbReference type="InterPro" id="IPR044751">
    <property type="entry name" value="Ion_transp-like_CBS"/>
</dbReference>
<feature type="domain" description="CBS" evidence="10">
    <location>
        <begin position="278"/>
        <end position="330"/>
    </location>
</feature>
<dbReference type="InterPro" id="IPR051676">
    <property type="entry name" value="UPF0053_domain"/>
</dbReference>
<feature type="domain" description="CNNM transmembrane" evidence="11">
    <location>
        <begin position="1"/>
        <end position="197"/>
    </location>
</feature>
<gene>
    <name evidence="12" type="ORF">Afil01_19680</name>
</gene>
<evidence type="ECO:0000256" key="4">
    <source>
        <dbReference type="ARBA" id="ARBA00022737"/>
    </source>
</evidence>
<dbReference type="GO" id="GO:0005886">
    <property type="term" value="C:plasma membrane"/>
    <property type="evidence" value="ECO:0007669"/>
    <property type="project" value="UniProtKB-SubCell"/>
</dbReference>
<dbReference type="RefSeq" id="WP_285662291.1">
    <property type="nucleotide sequence ID" value="NZ_BSTX01000001.1"/>
</dbReference>
<keyword evidence="3 8" id="KW-0812">Transmembrane</keyword>
<dbReference type="PROSITE" id="PS51846">
    <property type="entry name" value="CNNM"/>
    <property type="match status" value="1"/>
</dbReference>
<protein>
    <submittedName>
        <fullName evidence="12">Membrane protein</fullName>
    </submittedName>
</protein>
<dbReference type="AlphaFoldDB" id="A0A9W6SK49"/>
<feature type="transmembrane region" description="Helical" evidence="9">
    <location>
        <begin position="94"/>
        <end position="111"/>
    </location>
</feature>
<reference evidence="12" key="1">
    <citation type="submission" date="2023-03" db="EMBL/GenBank/DDBJ databases">
        <title>Actinorhabdospora filicis NBRC 111898.</title>
        <authorList>
            <person name="Ichikawa N."/>
            <person name="Sato H."/>
            <person name="Tonouchi N."/>
        </authorList>
    </citation>
    <scope>NUCLEOTIDE SEQUENCE</scope>
    <source>
        <strain evidence="12">NBRC 111898</strain>
    </source>
</reference>
<dbReference type="InterPro" id="IPR002550">
    <property type="entry name" value="CNNM"/>
</dbReference>
<comment type="subcellular location">
    <subcellularLocation>
        <location evidence="1">Cell membrane</location>
        <topology evidence="1">Multi-pass membrane protein</topology>
    </subcellularLocation>
</comment>
<keyword evidence="5 8" id="KW-1133">Transmembrane helix</keyword>
<dbReference type="PANTHER" id="PTHR43099">
    <property type="entry name" value="UPF0053 PROTEIN YRKA"/>
    <property type="match status" value="1"/>
</dbReference>
<dbReference type="PANTHER" id="PTHR43099:SF5">
    <property type="entry name" value="HLYC_CORC FAMILY TRANSPORTER"/>
    <property type="match status" value="1"/>
</dbReference>
<proteinExistence type="predicted"/>
<evidence type="ECO:0000259" key="11">
    <source>
        <dbReference type="PROSITE" id="PS51846"/>
    </source>
</evidence>
<dbReference type="Pfam" id="PF00571">
    <property type="entry name" value="CBS"/>
    <property type="match status" value="2"/>
</dbReference>
<keyword evidence="4" id="KW-0677">Repeat</keyword>
<dbReference type="InterPro" id="IPR000644">
    <property type="entry name" value="CBS_dom"/>
</dbReference>
<keyword evidence="7" id="KW-0129">CBS domain</keyword>
<dbReference type="SUPFAM" id="SSF54631">
    <property type="entry name" value="CBS-domain pair"/>
    <property type="match status" value="1"/>
</dbReference>
<organism evidence="12 13">
    <name type="scientific">Actinorhabdospora filicis</name>
    <dbReference type="NCBI Taxonomy" id="1785913"/>
    <lineage>
        <taxon>Bacteria</taxon>
        <taxon>Bacillati</taxon>
        <taxon>Actinomycetota</taxon>
        <taxon>Actinomycetes</taxon>
        <taxon>Micromonosporales</taxon>
        <taxon>Micromonosporaceae</taxon>
        <taxon>Actinorhabdospora</taxon>
    </lineage>
</organism>
<evidence type="ECO:0000256" key="7">
    <source>
        <dbReference type="PROSITE-ProRule" id="PRU00703"/>
    </source>
</evidence>
<dbReference type="Proteomes" id="UP001165079">
    <property type="component" value="Unassembled WGS sequence"/>
</dbReference>
<evidence type="ECO:0000259" key="10">
    <source>
        <dbReference type="PROSITE" id="PS51371"/>
    </source>
</evidence>
<dbReference type="SMART" id="SM00116">
    <property type="entry name" value="CBS"/>
    <property type="match status" value="2"/>
</dbReference>
<evidence type="ECO:0000313" key="12">
    <source>
        <dbReference type="EMBL" id="GLZ77161.1"/>
    </source>
</evidence>
<evidence type="ECO:0000256" key="3">
    <source>
        <dbReference type="ARBA" id="ARBA00022692"/>
    </source>
</evidence>
<evidence type="ECO:0000256" key="6">
    <source>
        <dbReference type="ARBA" id="ARBA00023136"/>
    </source>
</evidence>
<name>A0A9W6SK49_9ACTN</name>
<accession>A0A9W6SK49</accession>
<evidence type="ECO:0000313" key="13">
    <source>
        <dbReference type="Proteomes" id="UP001165079"/>
    </source>
</evidence>
<evidence type="ECO:0000256" key="2">
    <source>
        <dbReference type="ARBA" id="ARBA00022475"/>
    </source>
</evidence>
<dbReference type="Gene3D" id="3.10.580.10">
    <property type="entry name" value="CBS-domain"/>
    <property type="match status" value="1"/>
</dbReference>